<dbReference type="Proteomes" id="UP001139981">
    <property type="component" value="Unassembled WGS sequence"/>
</dbReference>
<feature type="non-terminal residue" evidence="1">
    <location>
        <position position="258"/>
    </location>
</feature>
<comment type="caution">
    <text evidence="1">The sequence shown here is derived from an EMBL/GenBank/DDBJ whole genome shotgun (WGS) entry which is preliminary data.</text>
</comment>
<keyword evidence="2" id="KW-1185">Reference proteome</keyword>
<organism evidence="1 2">
    <name type="scientific">Coemansia aciculifera</name>
    <dbReference type="NCBI Taxonomy" id="417176"/>
    <lineage>
        <taxon>Eukaryota</taxon>
        <taxon>Fungi</taxon>
        <taxon>Fungi incertae sedis</taxon>
        <taxon>Zoopagomycota</taxon>
        <taxon>Kickxellomycotina</taxon>
        <taxon>Kickxellomycetes</taxon>
        <taxon>Kickxellales</taxon>
        <taxon>Kickxellaceae</taxon>
        <taxon>Coemansia</taxon>
    </lineage>
</organism>
<evidence type="ECO:0000313" key="1">
    <source>
        <dbReference type="EMBL" id="KAJ2892220.1"/>
    </source>
</evidence>
<sequence>MTSAPVHQLKSGWWPRLFQPLHPDERYVKLRRRPRPPPPVAPVARHISWRRRSYAYSAASAATAVAPLPPAAVEKKEPEEAVETAQQQPTMEAFPELILTPEVPMLHQLSESDYSIASSFWRTYDRRISTGGASMVGVRTIIDAMVDDVVTTGAATGWRVDVGSGTFNDVLGSANSLHPIVTAFARAHVEGAHVILAPEHVWLAVLQGVAAVIRHTGTTSKRDQRFDSSDSPDLDDVWRVLRESSDVPMTCLASSGHE</sequence>
<proteinExistence type="predicted"/>
<accession>A0ACC1M0S8</accession>
<name>A0ACC1M0S8_9FUNG</name>
<gene>
    <name evidence="1" type="ORF">IWW38_003305</name>
</gene>
<evidence type="ECO:0000313" key="2">
    <source>
        <dbReference type="Proteomes" id="UP001139981"/>
    </source>
</evidence>
<protein>
    <submittedName>
        <fullName evidence="1">Uncharacterized protein</fullName>
    </submittedName>
</protein>
<reference evidence="1" key="1">
    <citation type="submission" date="2022-07" db="EMBL/GenBank/DDBJ databases">
        <title>Phylogenomic reconstructions and comparative analyses of Kickxellomycotina fungi.</title>
        <authorList>
            <person name="Reynolds N.K."/>
            <person name="Stajich J.E."/>
            <person name="Barry K."/>
            <person name="Grigoriev I.V."/>
            <person name="Crous P."/>
            <person name="Smith M.E."/>
        </authorList>
    </citation>
    <scope>NUCLEOTIDE SEQUENCE</scope>
    <source>
        <strain evidence="1">CBS 190363</strain>
    </source>
</reference>
<dbReference type="EMBL" id="JANBVB010000784">
    <property type="protein sequence ID" value="KAJ2892220.1"/>
    <property type="molecule type" value="Genomic_DNA"/>
</dbReference>